<name>A0A410NTW3_BREDI</name>
<gene>
    <name evidence="2" type="ORF">EQG53_02360</name>
    <name evidence="3" type="ORF">I6H83_02595</name>
</gene>
<evidence type="ECO:0000313" key="2">
    <source>
        <dbReference type="EMBL" id="QAT13292.1"/>
    </source>
</evidence>
<protein>
    <submittedName>
        <fullName evidence="2">Uncharacterized protein</fullName>
    </submittedName>
</protein>
<dbReference type="EMBL" id="CP035093">
    <property type="protein sequence ID" value="QAT13292.1"/>
    <property type="molecule type" value="Genomic_DNA"/>
</dbReference>
<evidence type="ECO:0000256" key="1">
    <source>
        <dbReference type="SAM" id="MobiDB-lite"/>
    </source>
</evidence>
<feature type="compositionally biased region" description="Low complexity" evidence="1">
    <location>
        <begin position="82"/>
        <end position="93"/>
    </location>
</feature>
<evidence type="ECO:0000313" key="3">
    <source>
        <dbReference type="EMBL" id="QQB89351.1"/>
    </source>
</evidence>
<reference evidence="2 4" key="1">
    <citation type="submission" date="2019-01" db="EMBL/GenBank/DDBJ databases">
        <title>Brevundimonas diminuta Genome sequencing and assembly.</title>
        <authorList>
            <person name="Chen H."/>
        </authorList>
    </citation>
    <scope>NUCLEOTIDE SEQUENCE [LARGE SCALE GENOMIC DNA]</scope>
    <source>
        <strain evidence="2">ATCC</strain>
        <strain evidence="4">ATCC(B) 19146</strain>
    </source>
</reference>
<dbReference type="KEGG" id="bdm:EQG53_02360"/>
<dbReference type="RefSeq" id="WP_128718991.1">
    <property type="nucleotide sequence ID" value="NZ_BJNC01000017.1"/>
</dbReference>
<dbReference type="AlphaFoldDB" id="A0A410NTW3"/>
<feature type="region of interest" description="Disordered" evidence="1">
    <location>
        <begin position="76"/>
        <end position="99"/>
    </location>
</feature>
<accession>A0A410NTW3</accession>
<dbReference type="EMBL" id="CP066026">
    <property type="protein sequence ID" value="QQB89351.1"/>
    <property type="molecule type" value="Genomic_DNA"/>
</dbReference>
<evidence type="ECO:0000313" key="5">
    <source>
        <dbReference type="Proteomes" id="UP000596117"/>
    </source>
</evidence>
<keyword evidence="5" id="KW-1185">Reference proteome</keyword>
<dbReference type="Proteomes" id="UP000287388">
    <property type="component" value="Chromosome"/>
</dbReference>
<evidence type="ECO:0000313" key="4">
    <source>
        <dbReference type="Proteomes" id="UP000287388"/>
    </source>
</evidence>
<proteinExistence type="predicted"/>
<organism evidence="2 4">
    <name type="scientific">Brevundimonas diminuta</name>
    <name type="common">Pseudomonas diminuta</name>
    <dbReference type="NCBI Taxonomy" id="293"/>
    <lineage>
        <taxon>Bacteria</taxon>
        <taxon>Pseudomonadati</taxon>
        <taxon>Pseudomonadota</taxon>
        <taxon>Alphaproteobacteria</taxon>
        <taxon>Caulobacterales</taxon>
        <taxon>Caulobacteraceae</taxon>
        <taxon>Brevundimonas</taxon>
    </lineage>
</organism>
<dbReference type="Proteomes" id="UP000596117">
    <property type="component" value="Chromosome"/>
</dbReference>
<reference evidence="3 5" key="2">
    <citation type="submission" date="2020-12" db="EMBL/GenBank/DDBJ databases">
        <title>FDA dAtabase for Regulatory Grade micrObial Sequences (FDA-ARGOS): Supporting development and validation of Infectious Disease Dx tests.</title>
        <authorList>
            <person name="Kerrigan L."/>
            <person name="Long C."/>
            <person name="Tallon L."/>
            <person name="Sadzewicz L."/>
            <person name="Zhao X."/>
            <person name="Boylan J."/>
            <person name="Ott S."/>
            <person name="Bowen H."/>
            <person name="Vavikolanu K."/>
            <person name="Mehta A."/>
            <person name="Aluvathingal J."/>
            <person name="Nadendla S."/>
            <person name="Yan Y."/>
            <person name="Sichtig H."/>
        </authorList>
    </citation>
    <scope>NUCLEOTIDE SEQUENCE [LARGE SCALE GENOMIC DNA]</scope>
    <source>
        <strain evidence="3 5">FDAARGOS_1026</strain>
    </source>
</reference>
<sequence>MTEPFLLDGGSSRRWVSVSEAAALEAKAGRPINKSSISRFIARNEDLPVRRDPQGRVKEVDYDALIRARGESLSVQDSRQVAEAPSAAPAAPAGSRKRALEEEKLELDLAERKGELLSKAAVTMAIEAMGVAFTQALERRRRTLATEVAGMNDVRQAEHVLKQADQKLLNNLVVELTKLAGGFTEDELAAA</sequence>